<dbReference type="Pfam" id="PF00535">
    <property type="entry name" value="Glycos_transf_2"/>
    <property type="match status" value="1"/>
</dbReference>
<dbReference type="SUPFAM" id="SSF53448">
    <property type="entry name" value="Nucleotide-diphospho-sugar transferases"/>
    <property type="match status" value="1"/>
</dbReference>
<sequence>MKTVGVVIPIYNVEKYLKECLDSVINQTYKNLQIVLVNDGSTDENSLSIAKEYTLKDERFILFDKENGGLSSARNVGIEYFSGEYKLKNKTQTIKENSLIEFELDGNNPYNIYKVYKSSKAFNNKKDLTKFTYPNIDYIIFLDSDDYWELDCIEECVPRMEGVDIVWFDHYFYYDDIEQPDVIPETILESYKFNHSCIITQKKWLNGMLTFQYSSFWFGWHGMIDFNHLKSIHLKFLNQVLHEDHYFAKLLFAQANKIYVLKTKLYCYRQRANSIMTSRNNPSFENTPVYIRKIYKNLNHDAKLVKEFYRSSSLLITACMVYQFTQTHQDLPNIKLFEQIFMQKLKSWRNEILSFPEQYLEFMFENTLQRINFLEQNSCLHLLKFISVFFSDLTIIKNNLTKDQIYLNKTLKIKNQELSNQANQIQNLNQTIQDKDNIILSKNNSLFFQSKYGTAKTRIQNQLSYKLGQAMIVNSKSVLGYLSLPFIILSIVISHKQEQKAYKFKVKKNPNLALPPLETYPDYNEALKEKECFTYKLGEEFIKAGKNWYGGGYIKFIFKDVPRLKREWGIERSEKNCKT</sequence>
<gene>
    <name evidence="1" type="ORF">FH034_06345</name>
</gene>
<dbReference type="Proteomes" id="UP000312397">
    <property type="component" value="Unassembled WGS sequence"/>
</dbReference>
<evidence type="ECO:0000313" key="1">
    <source>
        <dbReference type="EMBL" id="TNO41457.1"/>
    </source>
</evidence>
<reference evidence="1 2" key="1">
    <citation type="submission" date="2019-06" db="EMBL/GenBank/DDBJ databases">
        <title>Epidemiology of MDR Campylobacter spp.</title>
        <authorList>
            <person name="Addetia A."/>
            <person name="Greninger A."/>
            <person name="Fang F."/>
        </authorList>
    </citation>
    <scope>NUCLEOTIDE SEQUENCE [LARGE SCALE GENOMIC DNA]</scope>
    <source>
        <strain evidence="1 2">HMC314</strain>
    </source>
</reference>
<dbReference type="EMBL" id="VEVS01000020">
    <property type="protein sequence ID" value="TNO41457.1"/>
    <property type="molecule type" value="Genomic_DNA"/>
</dbReference>
<dbReference type="AlphaFoldDB" id="A0A5C4YEI1"/>
<comment type="caution">
    <text evidence="1">The sequence shown here is derived from an EMBL/GenBank/DDBJ whole genome shotgun (WGS) entry which is preliminary data.</text>
</comment>
<evidence type="ECO:0000313" key="2">
    <source>
        <dbReference type="Proteomes" id="UP000312397"/>
    </source>
</evidence>
<dbReference type="InterPro" id="IPR001173">
    <property type="entry name" value="Glyco_trans_2-like"/>
</dbReference>
<dbReference type="CDD" id="cd00761">
    <property type="entry name" value="Glyco_tranf_GTA_type"/>
    <property type="match status" value="1"/>
</dbReference>
<dbReference type="PANTHER" id="PTHR22916">
    <property type="entry name" value="GLYCOSYLTRANSFERASE"/>
    <property type="match status" value="1"/>
</dbReference>
<name>A0A5C4YEI1_CAMJU</name>
<dbReference type="InterPro" id="IPR029044">
    <property type="entry name" value="Nucleotide-diphossugar_trans"/>
</dbReference>
<organism evidence="1 2">
    <name type="scientific">Campylobacter jejuni</name>
    <dbReference type="NCBI Taxonomy" id="197"/>
    <lineage>
        <taxon>Bacteria</taxon>
        <taxon>Pseudomonadati</taxon>
        <taxon>Campylobacterota</taxon>
        <taxon>Epsilonproteobacteria</taxon>
        <taxon>Campylobacterales</taxon>
        <taxon>Campylobacteraceae</taxon>
        <taxon>Campylobacter</taxon>
    </lineage>
</organism>
<dbReference type="Gene3D" id="3.90.550.10">
    <property type="entry name" value="Spore Coat Polysaccharide Biosynthesis Protein SpsA, Chain A"/>
    <property type="match status" value="1"/>
</dbReference>
<proteinExistence type="predicted"/>
<dbReference type="PANTHER" id="PTHR22916:SF3">
    <property type="entry name" value="UDP-GLCNAC:BETAGAL BETA-1,3-N-ACETYLGLUCOSAMINYLTRANSFERASE-LIKE PROTEIN 1"/>
    <property type="match status" value="1"/>
</dbReference>
<accession>A0A5C4YEI1</accession>
<keyword evidence="1" id="KW-0808">Transferase</keyword>
<dbReference type="GO" id="GO:0016758">
    <property type="term" value="F:hexosyltransferase activity"/>
    <property type="evidence" value="ECO:0007669"/>
    <property type="project" value="UniProtKB-ARBA"/>
</dbReference>
<protein>
    <submittedName>
        <fullName evidence="1">Glycosyltransferase family 2 protein</fullName>
    </submittedName>
</protein>